<reference evidence="2 3" key="1">
    <citation type="submission" date="2018-06" db="EMBL/GenBank/DDBJ databases">
        <title>Genomic Encyclopedia of Type Strains, Phase IV (KMG-IV): sequencing the most valuable type-strain genomes for metagenomic binning, comparative biology and taxonomic classification.</title>
        <authorList>
            <person name="Goeker M."/>
        </authorList>
    </citation>
    <scope>NUCLEOTIDE SEQUENCE [LARGE SCALE GENOMIC DNA]</scope>
    <source>
        <strain evidence="2 3">DSM 26720</strain>
    </source>
</reference>
<sequence>MRSSIKFTLIGLIIIALAGITPFFFERLIIKLGENSLHKLATEGNFCTTDDCKEGIEYTLTFLETHYALSTENVKWCMGVDAIAHYDLVFGNGLKTKLTDLMYKRCGDPRTDKSEPAHHSHPE</sequence>
<gene>
    <name evidence="2" type="ORF">C7374_102326</name>
</gene>
<evidence type="ECO:0000313" key="2">
    <source>
        <dbReference type="EMBL" id="RAK32320.1"/>
    </source>
</evidence>
<keyword evidence="3" id="KW-1185">Reference proteome</keyword>
<dbReference type="RefSeq" id="WP_111574550.1">
    <property type="nucleotide sequence ID" value="NZ_JBHEEY010000003.1"/>
</dbReference>
<keyword evidence="1" id="KW-1133">Transmembrane helix</keyword>
<dbReference type="OrthoDB" id="7926221at2"/>
<keyword evidence="1" id="KW-0812">Transmembrane</keyword>
<protein>
    <recommendedName>
        <fullName evidence="4">Transmembrane protein</fullName>
    </recommendedName>
</protein>
<dbReference type="EMBL" id="QLMK01000002">
    <property type="protein sequence ID" value="RAK32320.1"/>
    <property type="molecule type" value="Genomic_DNA"/>
</dbReference>
<proteinExistence type="predicted"/>
<keyword evidence="1" id="KW-0472">Membrane</keyword>
<dbReference type="Proteomes" id="UP000249453">
    <property type="component" value="Unassembled WGS sequence"/>
</dbReference>
<comment type="caution">
    <text evidence="2">The sequence shown here is derived from an EMBL/GenBank/DDBJ whole genome shotgun (WGS) entry which is preliminary data.</text>
</comment>
<evidence type="ECO:0008006" key="4">
    <source>
        <dbReference type="Google" id="ProtNLM"/>
    </source>
</evidence>
<evidence type="ECO:0000313" key="3">
    <source>
        <dbReference type="Proteomes" id="UP000249453"/>
    </source>
</evidence>
<feature type="transmembrane region" description="Helical" evidence="1">
    <location>
        <begin position="7"/>
        <end position="25"/>
    </location>
</feature>
<organism evidence="2 3">
    <name type="scientific">Falsochrobactrum ovis</name>
    <dbReference type="NCBI Taxonomy" id="1293442"/>
    <lineage>
        <taxon>Bacteria</taxon>
        <taxon>Pseudomonadati</taxon>
        <taxon>Pseudomonadota</taxon>
        <taxon>Alphaproteobacteria</taxon>
        <taxon>Hyphomicrobiales</taxon>
        <taxon>Brucellaceae</taxon>
        <taxon>Falsochrobactrum</taxon>
    </lineage>
</organism>
<dbReference type="AlphaFoldDB" id="A0A364JYE6"/>
<evidence type="ECO:0000256" key="1">
    <source>
        <dbReference type="SAM" id="Phobius"/>
    </source>
</evidence>
<accession>A0A364JYE6</accession>
<name>A0A364JYE6_9HYPH</name>